<keyword evidence="2" id="KW-0378">Hydrolase</keyword>
<evidence type="ECO:0000259" key="4">
    <source>
        <dbReference type="Pfam" id="PF03159"/>
    </source>
</evidence>
<sequence length="552" mass="64442">MSKFINLISSRCPNTITKPIIQEFDYVYISISIYDVFNINDIESFLQICIPTKMLCIFIEGIVPLALLRSRKHKILHPIDFDNLIKNFIQKHPSVEVILSDKSVCGEANQKSLDFVRKQLECMNCPLDNTHCFISNSMPFQFLSLHLSKSVIYIPSVGIMFDLIPTALTLLESYNIDLINHNLTQLVDDLVVLSLITENDVIPQEGEISLDGLLREYQREIKTQAISSNGTISKQFIGKILSSTFQHQIEEIKKKEVERGRRLIGNVEYEIDQLNYHNDQVAKKLRKDLITIRGRSKNTHTTQYVKCLNTIASQKDVEYICQMYWKGIEWCCISTFRGIPDWDWFYQFNAPPEITDLIQHCSSNSFSLGRPIHPLIYQILISSCKSKLPNGLEWLNTSQSEFYEYFRNPQQMDILQIIKIITESKLFQDLNSVHWGWHELWSTKQYVKGTLIPNEYDTSQPSQIDIITKGSFLSYKNKNIVEGSIIQCFNKQHQEDKELPFKYGFIEPWYSKNFIFESCSIEAPQRILQFDYNERKRKQEEIKEPIIPPFTY</sequence>
<evidence type="ECO:0000313" key="6">
    <source>
        <dbReference type="EMBL" id="EMS13760.1"/>
    </source>
</evidence>
<dbReference type="GO" id="GO:0003723">
    <property type="term" value="F:RNA binding"/>
    <property type="evidence" value="ECO:0007669"/>
    <property type="project" value="TreeGrafter"/>
</dbReference>
<dbReference type="Proteomes" id="UP000030780">
    <property type="component" value="Unassembled WGS sequence"/>
</dbReference>
<feature type="domain" description="Xrn1 N-terminal" evidence="4">
    <location>
        <begin position="91"/>
        <end position="153"/>
    </location>
</feature>
<dbReference type="InterPro" id="IPR004859">
    <property type="entry name" value="Xrn1_N"/>
</dbReference>
<dbReference type="GO" id="GO:0004534">
    <property type="term" value="F:5'-3' RNA exonuclease activity"/>
    <property type="evidence" value="ECO:0007669"/>
    <property type="project" value="TreeGrafter"/>
</dbReference>
<reference evidence="6 7" key="1">
    <citation type="submission" date="2013-01" db="EMBL/GenBank/DDBJ databases">
        <authorList>
            <person name="Inman J."/>
            <person name="Zafar N."/>
            <person name="Lorenzi H."/>
            <person name="Caler E."/>
        </authorList>
    </citation>
    <scope>NUCLEOTIDE SEQUENCE [LARGE SCALE GENOMIC DNA]</scope>
    <source>
        <strain evidence="6 7">HM-3:IMSS</strain>
    </source>
</reference>
<evidence type="ECO:0000256" key="2">
    <source>
        <dbReference type="ARBA" id="ARBA00022801"/>
    </source>
</evidence>
<dbReference type="VEuPathDB" id="AmoebaDB:KM1_033220"/>
<dbReference type="OrthoDB" id="25251at2759"/>
<dbReference type="Gene3D" id="3.40.50.12390">
    <property type="match status" value="1"/>
</dbReference>
<evidence type="ECO:0000313" key="7">
    <source>
        <dbReference type="Proteomes" id="UP000030780"/>
    </source>
</evidence>
<dbReference type="InterPro" id="IPR027073">
    <property type="entry name" value="5_3_exoribonuclease"/>
</dbReference>
<keyword evidence="3" id="KW-0269">Exonuclease</keyword>
<evidence type="ECO:0008006" key="8">
    <source>
        <dbReference type="Google" id="ProtNLM"/>
    </source>
</evidence>
<dbReference type="GO" id="GO:0005634">
    <property type="term" value="C:nucleus"/>
    <property type="evidence" value="ECO:0007669"/>
    <property type="project" value="TreeGrafter"/>
</dbReference>
<dbReference type="AlphaFoldDB" id="M7W7N6"/>
<dbReference type="PANTHER" id="PTHR12341">
    <property type="entry name" value="5'-&gt;3' EXORIBONUCLEASE"/>
    <property type="match status" value="1"/>
</dbReference>
<evidence type="ECO:0000256" key="1">
    <source>
        <dbReference type="ARBA" id="ARBA00022722"/>
    </source>
</evidence>
<organism evidence="6 7">
    <name type="scientific">Entamoeba histolytica HM-3:IMSS</name>
    <dbReference type="NCBI Taxonomy" id="885315"/>
    <lineage>
        <taxon>Eukaryota</taxon>
        <taxon>Amoebozoa</taxon>
        <taxon>Evosea</taxon>
        <taxon>Archamoebae</taxon>
        <taxon>Mastigamoebida</taxon>
        <taxon>Entamoebidae</taxon>
        <taxon>Entamoeba</taxon>
    </lineage>
</organism>
<protein>
    <recommendedName>
        <fullName evidence="8">Xrn1 helical domain-containing protein</fullName>
    </recommendedName>
</protein>
<dbReference type="Pfam" id="PF03159">
    <property type="entry name" value="XRN_N"/>
    <property type="match status" value="1"/>
</dbReference>
<dbReference type="EMBL" id="KB638124">
    <property type="protein sequence ID" value="EMS13760.1"/>
    <property type="molecule type" value="Genomic_DNA"/>
</dbReference>
<evidence type="ECO:0000259" key="5">
    <source>
        <dbReference type="Pfam" id="PF17846"/>
    </source>
</evidence>
<proteinExistence type="predicted"/>
<feature type="domain" description="Xrn1 helical" evidence="5">
    <location>
        <begin position="313"/>
        <end position="406"/>
    </location>
</feature>
<accession>M7W7N6</accession>
<gene>
    <name evidence="6" type="ORF">KM1_033220</name>
</gene>
<dbReference type="Pfam" id="PF17846">
    <property type="entry name" value="XRN_M"/>
    <property type="match status" value="1"/>
</dbReference>
<evidence type="ECO:0000256" key="3">
    <source>
        <dbReference type="ARBA" id="ARBA00022839"/>
    </source>
</evidence>
<dbReference type="InterPro" id="IPR041412">
    <property type="entry name" value="Xrn1_helical"/>
</dbReference>
<name>M7W7N6_ENTHI</name>
<dbReference type="GO" id="GO:0000956">
    <property type="term" value="P:nuclear-transcribed mRNA catabolic process"/>
    <property type="evidence" value="ECO:0007669"/>
    <property type="project" value="TreeGrafter"/>
</dbReference>
<keyword evidence="1" id="KW-0540">Nuclease</keyword>